<name>A0A4S8M454_DENBC</name>
<protein>
    <recommendedName>
        <fullName evidence="1">DUF6589 domain-containing protein</fullName>
    </recommendedName>
</protein>
<evidence type="ECO:0000259" key="1">
    <source>
        <dbReference type="Pfam" id="PF20231"/>
    </source>
</evidence>
<feature type="non-terminal residue" evidence="2">
    <location>
        <position position="139"/>
    </location>
</feature>
<dbReference type="Pfam" id="PF20231">
    <property type="entry name" value="DUF6589"/>
    <property type="match status" value="1"/>
</dbReference>
<dbReference type="InterPro" id="IPR046496">
    <property type="entry name" value="DUF6589"/>
</dbReference>
<gene>
    <name evidence="2" type="ORF">K435DRAFT_567823</name>
</gene>
<reference evidence="2 3" key="1">
    <citation type="journal article" date="2019" name="Nat. Ecol. Evol.">
        <title>Megaphylogeny resolves global patterns of mushroom evolution.</title>
        <authorList>
            <person name="Varga T."/>
            <person name="Krizsan K."/>
            <person name="Foldi C."/>
            <person name="Dima B."/>
            <person name="Sanchez-Garcia M."/>
            <person name="Sanchez-Ramirez S."/>
            <person name="Szollosi G.J."/>
            <person name="Szarkandi J.G."/>
            <person name="Papp V."/>
            <person name="Albert L."/>
            <person name="Andreopoulos W."/>
            <person name="Angelini C."/>
            <person name="Antonin V."/>
            <person name="Barry K.W."/>
            <person name="Bougher N.L."/>
            <person name="Buchanan P."/>
            <person name="Buyck B."/>
            <person name="Bense V."/>
            <person name="Catcheside P."/>
            <person name="Chovatia M."/>
            <person name="Cooper J."/>
            <person name="Damon W."/>
            <person name="Desjardin D."/>
            <person name="Finy P."/>
            <person name="Geml J."/>
            <person name="Haridas S."/>
            <person name="Hughes K."/>
            <person name="Justo A."/>
            <person name="Karasinski D."/>
            <person name="Kautmanova I."/>
            <person name="Kiss B."/>
            <person name="Kocsube S."/>
            <person name="Kotiranta H."/>
            <person name="LaButti K.M."/>
            <person name="Lechner B.E."/>
            <person name="Liimatainen K."/>
            <person name="Lipzen A."/>
            <person name="Lukacs Z."/>
            <person name="Mihaltcheva S."/>
            <person name="Morgado L.N."/>
            <person name="Niskanen T."/>
            <person name="Noordeloos M.E."/>
            <person name="Ohm R.A."/>
            <person name="Ortiz-Santana B."/>
            <person name="Ovrebo C."/>
            <person name="Racz N."/>
            <person name="Riley R."/>
            <person name="Savchenko A."/>
            <person name="Shiryaev A."/>
            <person name="Soop K."/>
            <person name="Spirin V."/>
            <person name="Szebenyi C."/>
            <person name="Tomsovsky M."/>
            <person name="Tulloss R.E."/>
            <person name="Uehling J."/>
            <person name="Grigoriev I.V."/>
            <person name="Vagvolgyi C."/>
            <person name="Papp T."/>
            <person name="Martin F.M."/>
            <person name="Miettinen O."/>
            <person name="Hibbett D.S."/>
            <person name="Nagy L.G."/>
        </authorList>
    </citation>
    <scope>NUCLEOTIDE SEQUENCE [LARGE SCALE GENOMIC DNA]</scope>
    <source>
        <strain evidence="2 3">CBS 962.96</strain>
    </source>
</reference>
<feature type="non-terminal residue" evidence="2">
    <location>
        <position position="1"/>
    </location>
</feature>
<keyword evidence="3" id="KW-1185">Reference proteome</keyword>
<evidence type="ECO:0000313" key="3">
    <source>
        <dbReference type="Proteomes" id="UP000297245"/>
    </source>
</evidence>
<organism evidence="2 3">
    <name type="scientific">Dendrothele bispora (strain CBS 962.96)</name>
    <dbReference type="NCBI Taxonomy" id="1314807"/>
    <lineage>
        <taxon>Eukaryota</taxon>
        <taxon>Fungi</taxon>
        <taxon>Dikarya</taxon>
        <taxon>Basidiomycota</taxon>
        <taxon>Agaricomycotina</taxon>
        <taxon>Agaricomycetes</taxon>
        <taxon>Agaricomycetidae</taxon>
        <taxon>Agaricales</taxon>
        <taxon>Agaricales incertae sedis</taxon>
        <taxon>Dendrothele</taxon>
    </lineage>
</organism>
<sequence>RNIMRDNMIINVAGLPGHGMGIDMNIEHIIGALKLLLASKGVYSDWHNYRDISAAIKYLERLKKQVRASTKCAYQKTGHTESDTSILVWRVASAAESYKLLQKWADRPQNTKAVASPDLLAAGQRKFESTTLTTFNAKL</sequence>
<evidence type="ECO:0000313" key="2">
    <source>
        <dbReference type="EMBL" id="THU96721.1"/>
    </source>
</evidence>
<feature type="domain" description="DUF6589" evidence="1">
    <location>
        <begin position="1"/>
        <end position="79"/>
    </location>
</feature>
<accession>A0A4S8M454</accession>
<dbReference type="Proteomes" id="UP000297245">
    <property type="component" value="Unassembled WGS sequence"/>
</dbReference>
<proteinExistence type="predicted"/>
<dbReference type="EMBL" id="ML179170">
    <property type="protein sequence ID" value="THU96721.1"/>
    <property type="molecule type" value="Genomic_DNA"/>
</dbReference>
<dbReference type="AlphaFoldDB" id="A0A4S8M454"/>
<dbReference type="OrthoDB" id="3152464at2759"/>